<reference evidence="3 4" key="1">
    <citation type="journal article" date="2013" name="BMC Genomics">
        <title>Reconstruction of the lipid metabolism for the microalga Monoraphidium neglectum from its genome sequence reveals characteristics suitable for biofuel production.</title>
        <authorList>
            <person name="Bogen C."/>
            <person name="Al-Dilaimi A."/>
            <person name="Albersmeier A."/>
            <person name="Wichmann J."/>
            <person name="Grundmann M."/>
            <person name="Rupp O."/>
            <person name="Lauersen K.J."/>
            <person name="Blifernez-Klassen O."/>
            <person name="Kalinowski J."/>
            <person name="Goesmann A."/>
            <person name="Mussgnug J.H."/>
            <person name="Kruse O."/>
        </authorList>
    </citation>
    <scope>NUCLEOTIDE SEQUENCE [LARGE SCALE GENOMIC DNA]</scope>
    <source>
        <strain evidence="3 4">SAG 48.87</strain>
    </source>
</reference>
<gene>
    <name evidence="3" type="ORF">MNEG_0080</name>
</gene>
<feature type="region of interest" description="Disordered" evidence="1">
    <location>
        <begin position="1"/>
        <end position="38"/>
    </location>
</feature>
<dbReference type="Pfam" id="PF04379">
    <property type="entry name" value="DUF525"/>
    <property type="match status" value="1"/>
</dbReference>
<dbReference type="EMBL" id="KK100227">
    <property type="protein sequence ID" value="KIZ07864.1"/>
    <property type="molecule type" value="Genomic_DNA"/>
</dbReference>
<evidence type="ECO:0000313" key="4">
    <source>
        <dbReference type="Proteomes" id="UP000054498"/>
    </source>
</evidence>
<dbReference type="Gene3D" id="2.60.40.1470">
    <property type="entry name" value="ApaG domain"/>
    <property type="match status" value="1"/>
</dbReference>
<feature type="domain" description="ApaG" evidence="2">
    <location>
        <begin position="103"/>
        <end position="233"/>
    </location>
</feature>
<dbReference type="Proteomes" id="UP000054498">
    <property type="component" value="Unassembled WGS sequence"/>
</dbReference>
<dbReference type="GeneID" id="25726198"/>
<sequence>MSSQAHPGHRAAGGPRNPRCAAGEREPQAAASQPGAEELQRALKLAIQSEDYVEAARLKAALDDVLLQDPLVVLQRQLQAAVDEERYQVHTGRGPGEAATSGAVGSDAARLRDQLRELQEKLQPPKPEVADVPPTSSDAVTSGVRVRVQRHWVITDGDGHTDHVRGPGVVGEQPVLKPGSSFQYESACPLRTPTGKMEGAYQMVIMDEATGEWGDTIDVKIAAFGLNKDDRGPQPS</sequence>
<accession>A0A0D2LNL6</accession>
<dbReference type="PANTHER" id="PTHR47191">
    <property type="entry name" value="OS05G0170800 PROTEIN"/>
    <property type="match status" value="1"/>
</dbReference>
<dbReference type="AlphaFoldDB" id="A0A0D2LNL6"/>
<keyword evidence="4" id="KW-1185">Reference proteome</keyword>
<dbReference type="InterPro" id="IPR050718">
    <property type="entry name" value="ApaG-like"/>
</dbReference>
<evidence type="ECO:0000256" key="1">
    <source>
        <dbReference type="SAM" id="MobiDB-lite"/>
    </source>
</evidence>
<dbReference type="SUPFAM" id="SSF110069">
    <property type="entry name" value="ApaG-like"/>
    <property type="match status" value="1"/>
</dbReference>
<dbReference type="PROSITE" id="PS51087">
    <property type="entry name" value="APAG"/>
    <property type="match status" value="1"/>
</dbReference>
<dbReference type="InterPro" id="IPR036767">
    <property type="entry name" value="ApaG_sf"/>
</dbReference>
<protein>
    <submittedName>
        <fullName evidence="3">ApaG</fullName>
    </submittedName>
</protein>
<proteinExistence type="predicted"/>
<dbReference type="PANTHER" id="PTHR47191:SF2">
    <property type="entry name" value="OS05G0170800 PROTEIN"/>
    <property type="match status" value="1"/>
</dbReference>
<dbReference type="RefSeq" id="XP_013906883.1">
    <property type="nucleotide sequence ID" value="XM_014051429.1"/>
</dbReference>
<dbReference type="OrthoDB" id="2305498at2759"/>
<evidence type="ECO:0000313" key="3">
    <source>
        <dbReference type="EMBL" id="KIZ07864.1"/>
    </source>
</evidence>
<dbReference type="STRING" id="145388.A0A0D2LNL6"/>
<name>A0A0D2LNL6_9CHLO</name>
<organism evidence="3 4">
    <name type="scientific">Monoraphidium neglectum</name>
    <dbReference type="NCBI Taxonomy" id="145388"/>
    <lineage>
        <taxon>Eukaryota</taxon>
        <taxon>Viridiplantae</taxon>
        <taxon>Chlorophyta</taxon>
        <taxon>core chlorophytes</taxon>
        <taxon>Chlorophyceae</taxon>
        <taxon>CS clade</taxon>
        <taxon>Sphaeropleales</taxon>
        <taxon>Selenastraceae</taxon>
        <taxon>Monoraphidium</taxon>
    </lineage>
</organism>
<feature type="region of interest" description="Disordered" evidence="1">
    <location>
        <begin position="86"/>
        <end position="108"/>
    </location>
</feature>
<dbReference type="KEGG" id="mng:MNEG_0080"/>
<evidence type="ECO:0000259" key="2">
    <source>
        <dbReference type="PROSITE" id="PS51087"/>
    </source>
</evidence>
<dbReference type="InterPro" id="IPR007474">
    <property type="entry name" value="ApaG_domain"/>
</dbReference>